<dbReference type="InterPro" id="IPR055482">
    <property type="entry name" value="DUF7054"/>
</dbReference>
<dbReference type="Proteomes" id="UP000015453">
    <property type="component" value="Unassembled WGS sequence"/>
</dbReference>
<dbReference type="OrthoDB" id="1919859at2759"/>
<dbReference type="Pfam" id="PF23156">
    <property type="entry name" value="DUF7054"/>
    <property type="match status" value="1"/>
</dbReference>
<sequence>MLLYKQKKVVPSTGRRILISVGFLGSAGPIRFIVNEDEPVASVITTALKLYAREGRLPILGSDMNNFMLYCPISGYEALRPLETIGSTGVRNFILFKKPQAAEKSSINGEKSSHKGGRSWKSWFNKSFSLNIAA</sequence>
<dbReference type="EMBL" id="AUSU01002910">
    <property type="protein sequence ID" value="EPS67816.1"/>
    <property type="molecule type" value="Genomic_DNA"/>
</dbReference>
<gene>
    <name evidence="2" type="ORF">M569_06958</name>
</gene>
<evidence type="ECO:0000313" key="3">
    <source>
        <dbReference type="Proteomes" id="UP000015453"/>
    </source>
</evidence>
<comment type="caution">
    <text evidence="2">The sequence shown here is derived from an EMBL/GenBank/DDBJ whole genome shotgun (WGS) entry which is preliminary data.</text>
</comment>
<name>S8CSG1_9LAMI</name>
<dbReference type="PANTHER" id="PTHR33270">
    <property type="entry name" value="BNAC05G50380D PROTEIN"/>
    <property type="match status" value="1"/>
</dbReference>
<dbReference type="AlphaFoldDB" id="S8CSG1"/>
<protein>
    <recommendedName>
        <fullName evidence="1">DUF7054 domain-containing protein</fullName>
    </recommendedName>
</protein>
<organism evidence="2 3">
    <name type="scientific">Genlisea aurea</name>
    <dbReference type="NCBI Taxonomy" id="192259"/>
    <lineage>
        <taxon>Eukaryota</taxon>
        <taxon>Viridiplantae</taxon>
        <taxon>Streptophyta</taxon>
        <taxon>Embryophyta</taxon>
        <taxon>Tracheophyta</taxon>
        <taxon>Spermatophyta</taxon>
        <taxon>Magnoliopsida</taxon>
        <taxon>eudicotyledons</taxon>
        <taxon>Gunneridae</taxon>
        <taxon>Pentapetalae</taxon>
        <taxon>asterids</taxon>
        <taxon>lamiids</taxon>
        <taxon>Lamiales</taxon>
        <taxon>Lentibulariaceae</taxon>
        <taxon>Genlisea</taxon>
    </lineage>
</organism>
<reference evidence="2 3" key="1">
    <citation type="journal article" date="2013" name="BMC Genomics">
        <title>The miniature genome of a carnivorous plant Genlisea aurea contains a low number of genes and short non-coding sequences.</title>
        <authorList>
            <person name="Leushkin E.V."/>
            <person name="Sutormin R.A."/>
            <person name="Nabieva E.R."/>
            <person name="Penin A.A."/>
            <person name="Kondrashov A.S."/>
            <person name="Logacheva M.D."/>
        </authorList>
    </citation>
    <scope>NUCLEOTIDE SEQUENCE [LARGE SCALE GENOMIC DNA]</scope>
</reference>
<evidence type="ECO:0000313" key="2">
    <source>
        <dbReference type="EMBL" id="EPS67816.1"/>
    </source>
</evidence>
<evidence type="ECO:0000259" key="1">
    <source>
        <dbReference type="Pfam" id="PF23156"/>
    </source>
</evidence>
<dbReference type="PANTHER" id="PTHR33270:SF18">
    <property type="entry name" value="OS02G0324700 PROTEIN"/>
    <property type="match status" value="1"/>
</dbReference>
<accession>S8CSG1</accession>
<proteinExistence type="predicted"/>
<dbReference type="InterPro" id="IPR040358">
    <property type="entry name" value="At4g22758-like"/>
</dbReference>
<feature type="domain" description="DUF7054" evidence="1">
    <location>
        <begin position="15"/>
        <end position="95"/>
    </location>
</feature>
<feature type="non-terminal residue" evidence="2">
    <location>
        <position position="134"/>
    </location>
</feature>
<keyword evidence="3" id="KW-1185">Reference proteome</keyword>